<dbReference type="InterPro" id="IPR036890">
    <property type="entry name" value="HATPase_C_sf"/>
</dbReference>
<dbReference type="RefSeq" id="WP_092366856.1">
    <property type="nucleotide sequence ID" value="NZ_FOIM01000020.1"/>
</dbReference>
<gene>
    <name evidence="3" type="ORF">SAMN05216313_12098</name>
</gene>
<dbReference type="Pfam" id="PF06580">
    <property type="entry name" value="His_kinase"/>
    <property type="match status" value="1"/>
</dbReference>
<dbReference type="PANTHER" id="PTHR34220">
    <property type="entry name" value="SENSOR HISTIDINE KINASE YPDA"/>
    <property type="match status" value="1"/>
</dbReference>
<dbReference type="InterPro" id="IPR010559">
    <property type="entry name" value="Sig_transdc_His_kin_internal"/>
</dbReference>
<keyword evidence="1" id="KW-1133">Transmembrane helix</keyword>
<reference evidence="4" key="1">
    <citation type="submission" date="2016-10" db="EMBL/GenBank/DDBJ databases">
        <authorList>
            <person name="Varghese N."/>
            <person name="Submissions S."/>
        </authorList>
    </citation>
    <scope>NUCLEOTIDE SEQUENCE [LARGE SCALE GENOMIC DNA]</scope>
    <source>
        <strain evidence="4">NLAE-zl-G277</strain>
    </source>
</reference>
<dbReference type="Gene3D" id="3.30.565.10">
    <property type="entry name" value="Histidine kinase-like ATPase, C-terminal domain"/>
    <property type="match status" value="1"/>
</dbReference>
<dbReference type="GO" id="GO:0000155">
    <property type="term" value="F:phosphorelay sensor kinase activity"/>
    <property type="evidence" value="ECO:0007669"/>
    <property type="project" value="InterPro"/>
</dbReference>
<dbReference type="InterPro" id="IPR050640">
    <property type="entry name" value="Bact_2-comp_sensor_kinase"/>
</dbReference>
<keyword evidence="1" id="KW-0812">Transmembrane</keyword>
<organism evidence="3 4">
    <name type="scientific">Enterocloster lavalensis</name>
    <dbReference type="NCBI Taxonomy" id="460384"/>
    <lineage>
        <taxon>Bacteria</taxon>
        <taxon>Bacillati</taxon>
        <taxon>Bacillota</taxon>
        <taxon>Clostridia</taxon>
        <taxon>Lachnospirales</taxon>
        <taxon>Lachnospiraceae</taxon>
        <taxon>Enterocloster</taxon>
    </lineage>
</organism>
<evidence type="ECO:0000259" key="2">
    <source>
        <dbReference type="Pfam" id="PF06580"/>
    </source>
</evidence>
<dbReference type="SUPFAM" id="SSF55874">
    <property type="entry name" value="ATPase domain of HSP90 chaperone/DNA topoisomerase II/histidine kinase"/>
    <property type="match status" value="1"/>
</dbReference>
<evidence type="ECO:0000313" key="3">
    <source>
        <dbReference type="EMBL" id="SET94417.1"/>
    </source>
</evidence>
<dbReference type="Proteomes" id="UP000198508">
    <property type="component" value="Unassembled WGS sequence"/>
</dbReference>
<dbReference type="EMBL" id="FOIM01000020">
    <property type="protein sequence ID" value="SET94417.1"/>
    <property type="molecule type" value="Genomic_DNA"/>
</dbReference>
<evidence type="ECO:0000313" key="4">
    <source>
        <dbReference type="Proteomes" id="UP000198508"/>
    </source>
</evidence>
<dbReference type="GO" id="GO:0016020">
    <property type="term" value="C:membrane"/>
    <property type="evidence" value="ECO:0007669"/>
    <property type="project" value="InterPro"/>
</dbReference>
<accession>A0A1I0IC36</accession>
<feature type="domain" description="Signal transduction histidine kinase internal region" evidence="2">
    <location>
        <begin position="369"/>
        <end position="447"/>
    </location>
</feature>
<proteinExistence type="predicted"/>
<keyword evidence="1" id="KW-0472">Membrane</keyword>
<feature type="transmembrane region" description="Helical" evidence="1">
    <location>
        <begin position="277"/>
        <end position="300"/>
    </location>
</feature>
<keyword evidence="4" id="KW-1185">Reference proteome</keyword>
<protein>
    <submittedName>
        <fullName evidence="3">Histidine kinase-, DNA gyrase B-, and HSP90-like ATPase</fullName>
    </submittedName>
</protein>
<dbReference type="STRING" id="460384.SAMN05216313_12098"/>
<evidence type="ECO:0000256" key="1">
    <source>
        <dbReference type="SAM" id="Phobius"/>
    </source>
</evidence>
<name>A0A1I0IC36_9FIRM</name>
<dbReference type="PANTHER" id="PTHR34220:SF7">
    <property type="entry name" value="SENSOR HISTIDINE KINASE YPDA"/>
    <property type="match status" value="1"/>
</dbReference>
<keyword evidence="3" id="KW-0808">Transferase</keyword>
<keyword evidence="3" id="KW-0418">Kinase</keyword>
<sequence>MRRRFFAENMVRMLTLSLLPMLFLTVIFFAVLVPTEKKSLESEAEINLSLLQENVDLLLNDSNKVMNMLAVPAYSNSNSIYQILQSEKLGYVDFVILKQVAAQLNAIVNSRDYIDSIYVYIPNARGRYLTNQANVYEMATGPDKDWLSACSGDSAYRVIRRSTSLYASAPRDYLTVVQENSKGYTVAVNIVVSYFKRLFTNSYLESGRAIVLAEGGKALFSSSQDLDAQNLVGRLEGMTDTGGLLRLDNNLIMRSYSPNTGLDFISVTPVSLAYANIYRLIGITCATVFLCILVAVMTSYRYAVNMSRQLYAILDLMDAAISHKELPEIRPHSNDLYSHIVTNMIQTFTRNDFLEVSLNEQKFQALSLELSALQYQINPHFLSNTLQMIDFEILKHTKLPTTANEMIQDLSIFLQYSLRAPDEDVTIEQEIEATTHYTALMAHRYAGQVQVHWDVDPEAQSYRIPKLILQPMIENSVTHGNNSQTNPLDIFIYIAVRDELLTIQVRDNGNGVSPGRLEELRNSLSSFEGFHEKHIGLQNLFRRLQLRFTADQCRITLDSQLEKGFSVTICINTSAESQEG</sequence>
<dbReference type="AlphaFoldDB" id="A0A1I0IC36"/>